<dbReference type="AlphaFoldDB" id="A0A0F2LXS9"/>
<evidence type="ECO:0000313" key="4">
    <source>
        <dbReference type="EMBL" id="KJR82263.1"/>
    </source>
</evidence>
<organism evidence="4 5">
    <name type="scientific">Sporothrix schenckii 1099-18</name>
    <dbReference type="NCBI Taxonomy" id="1397361"/>
    <lineage>
        <taxon>Eukaryota</taxon>
        <taxon>Fungi</taxon>
        <taxon>Dikarya</taxon>
        <taxon>Ascomycota</taxon>
        <taxon>Pezizomycotina</taxon>
        <taxon>Sordariomycetes</taxon>
        <taxon>Sordariomycetidae</taxon>
        <taxon>Ophiostomatales</taxon>
        <taxon>Ophiostomataceae</taxon>
        <taxon>Sporothrix</taxon>
    </lineage>
</organism>
<dbReference type="PANTHER" id="PTHR47785:SF4">
    <property type="entry name" value="ZN(II)2CYS6 TRANSCRIPTION FACTOR (EUROFUNG)"/>
    <property type="match status" value="1"/>
</dbReference>
<protein>
    <recommendedName>
        <fullName evidence="3">Xylanolytic transcriptional activator regulatory domain-containing protein</fullName>
    </recommendedName>
</protein>
<evidence type="ECO:0000256" key="2">
    <source>
        <dbReference type="SAM" id="MobiDB-lite"/>
    </source>
</evidence>
<name>A0A0F2LXS9_SPOSC</name>
<sequence length="512" mass="55293">MFCCHFDVPVVSSNTTSTPSVESPSTPNEAVVERLGRIEALLEEQSQKLERLYLRGLPSSNFDEPHLSLSSNVSIDASATGAEPSEVTDANISSTGSLPVPRLPMHLAPEFAAHATTSHGGITATRASGASSTSPPMLAPVPSSIRVSPLGGIDVLNRPQYLYQQQQPQLQSQHPQTFLQHAPIAFHSASTVSSTPAAMPVFGYSTDTSAFSSGTGLSTAVTTTTTNASRALLAGTSPIVATSDGSSHNIEQDQQFLIPYEHSTAANTLLSLPLVRFFLTYQQQRSKINKPIRKLSGDNGSRESPTRPFFYTRTHFFDLESSQPLPPQLDLVFSPGVVPVILPQAVLAASHPSVLDSLAHKYFTYVHPSAPLFSATQFRQWSSKVYESGPDDSIGTAICLVVWALGSLAAPSSPSQSSTSASSPDPDQVKQRNNQNERDGFALSLFQPALKIILRHALWEFGPASLDTCQALLLGASYFSHTGRPLHNARFVYLAGRHLVRLIEEYVQHRHN</sequence>
<dbReference type="EMBL" id="AXCR01000010">
    <property type="protein sequence ID" value="KJR82263.1"/>
    <property type="molecule type" value="Genomic_DNA"/>
</dbReference>
<dbReference type="GeneID" id="27665425"/>
<dbReference type="InterPro" id="IPR007219">
    <property type="entry name" value="XnlR_reg_dom"/>
</dbReference>
<dbReference type="RefSeq" id="XP_016584939.1">
    <property type="nucleotide sequence ID" value="XM_016730148.1"/>
</dbReference>
<evidence type="ECO:0000256" key="1">
    <source>
        <dbReference type="ARBA" id="ARBA00023242"/>
    </source>
</evidence>
<dbReference type="GO" id="GO:0008270">
    <property type="term" value="F:zinc ion binding"/>
    <property type="evidence" value="ECO:0007669"/>
    <property type="project" value="InterPro"/>
</dbReference>
<dbReference type="KEGG" id="ssck:SPSK_03310"/>
<reference evidence="4 5" key="1">
    <citation type="journal article" date="2014" name="BMC Genomics">
        <title>Comparative genomics of the major fungal agents of human and animal Sporotrichosis: Sporothrix schenckii and Sporothrix brasiliensis.</title>
        <authorList>
            <person name="Teixeira M.M."/>
            <person name="de Almeida L.G."/>
            <person name="Kubitschek-Barreira P."/>
            <person name="Alves F.L."/>
            <person name="Kioshima E.S."/>
            <person name="Abadio A.K."/>
            <person name="Fernandes L."/>
            <person name="Derengowski L.S."/>
            <person name="Ferreira K.S."/>
            <person name="Souza R.C."/>
            <person name="Ruiz J.C."/>
            <person name="de Andrade N.C."/>
            <person name="Paes H.C."/>
            <person name="Nicola A.M."/>
            <person name="Albuquerque P."/>
            <person name="Gerber A.L."/>
            <person name="Martins V.P."/>
            <person name="Peconick L.D."/>
            <person name="Neto A.V."/>
            <person name="Chaucanez C.B."/>
            <person name="Silva P.A."/>
            <person name="Cunha O.L."/>
            <person name="de Oliveira F.F."/>
            <person name="dos Santos T.C."/>
            <person name="Barros A.L."/>
            <person name="Soares M.A."/>
            <person name="de Oliveira L.M."/>
            <person name="Marini M.M."/>
            <person name="Villalobos-Duno H."/>
            <person name="Cunha M.M."/>
            <person name="de Hoog S."/>
            <person name="da Silveira J.F."/>
            <person name="Henrissat B."/>
            <person name="Nino-Vega G.A."/>
            <person name="Cisalpino P.S."/>
            <person name="Mora-Montes H.M."/>
            <person name="Almeida S.R."/>
            <person name="Stajich J.E."/>
            <person name="Lopes-Bezerra L.M."/>
            <person name="Vasconcelos A.T."/>
            <person name="Felipe M.S."/>
        </authorList>
    </citation>
    <scope>NUCLEOTIDE SEQUENCE [LARGE SCALE GENOMIC DNA]</scope>
    <source>
        <strain evidence="4 5">1099-18</strain>
    </source>
</reference>
<dbReference type="VEuPathDB" id="FungiDB:SPSK_03310"/>
<dbReference type="GO" id="GO:0006351">
    <property type="term" value="P:DNA-templated transcription"/>
    <property type="evidence" value="ECO:0007669"/>
    <property type="project" value="InterPro"/>
</dbReference>
<accession>A0A0F2LXS9</accession>
<dbReference type="Proteomes" id="UP000033710">
    <property type="component" value="Unassembled WGS sequence"/>
</dbReference>
<evidence type="ECO:0000313" key="5">
    <source>
        <dbReference type="Proteomes" id="UP000033710"/>
    </source>
</evidence>
<dbReference type="PANTHER" id="PTHR47785">
    <property type="entry name" value="ZN(II)2CYS6 TRANSCRIPTION FACTOR (EUROFUNG)-RELATED-RELATED"/>
    <property type="match status" value="1"/>
</dbReference>
<dbReference type="CDD" id="cd12148">
    <property type="entry name" value="fungal_TF_MHR"/>
    <property type="match status" value="1"/>
</dbReference>
<reference evidence="4 5" key="2">
    <citation type="journal article" date="2015" name="Eukaryot. Cell">
        <title>Asexual propagation of a virulent clone complex in a human and feline outbreak of sporotrichosis.</title>
        <authorList>
            <person name="Teixeira Mde M."/>
            <person name="Rodrigues A.M."/>
            <person name="Tsui C.K."/>
            <person name="de Almeida L.G."/>
            <person name="Van Diepeningen A.D."/>
            <person name="van den Ende B.G."/>
            <person name="Fernandes G.F."/>
            <person name="Kano R."/>
            <person name="Hamelin R.C."/>
            <person name="Lopes-Bezerra L.M."/>
            <person name="Vasconcelos A.T."/>
            <person name="de Hoog S."/>
            <person name="de Camargo Z.P."/>
            <person name="Felipe M.S."/>
        </authorList>
    </citation>
    <scope>NUCLEOTIDE SEQUENCE [LARGE SCALE GENOMIC DNA]</scope>
    <source>
        <strain evidence="4 5">1099-18</strain>
    </source>
</reference>
<dbReference type="Pfam" id="PF04082">
    <property type="entry name" value="Fungal_trans"/>
    <property type="match status" value="1"/>
</dbReference>
<comment type="caution">
    <text evidence="4">The sequence shown here is derived from an EMBL/GenBank/DDBJ whole genome shotgun (WGS) entry which is preliminary data.</text>
</comment>
<feature type="domain" description="Xylanolytic transcriptional activator regulatory" evidence="3">
    <location>
        <begin position="361"/>
        <end position="485"/>
    </location>
</feature>
<dbReference type="InterPro" id="IPR053181">
    <property type="entry name" value="EcdB-like_regulator"/>
</dbReference>
<keyword evidence="1" id="KW-0539">Nucleus</keyword>
<evidence type="ECO:0000259" key="3">
    <source>
        <dbReference type="Pfam" id="PF04082"/>
    </source>
</evidence>
<feature type="compositionally biased region" description="Low complexity" evidence="2">
    <location>
        <begin position="412"/>
        <end position="424"/>
    </location>
</feature>
<gene>
    <name evidence="4" type="ORF">SPSK_03310</name>
</gene>
<dbReference type="GO" id="GO:0003677">
    <property type="term" value="F:DNA binding"/>
    <property type="evidence" value="ECO:0007669"/>
    <property type="project" value="InterPro"/>
</dbReference>
<dbReference type="OrthoDB" id="10542850at2759"/>
<proteinExistence type="predicted"/>
<feature type="region of interest" description="Disordered" evidence="2">
    <location>
        <begin position="412"/>
        <end position="433"/>
    </location>
</feature>